<dbReference type="PANTHER" id="PTHR10857">
    <property type="entry name" value="COPINE"/>
    <property type="match status" value="1"/>
</dbReference>
<dbReference type="Pfam" id="PF00168">
    <property type="entry name" value="C2"/>
    <property type="match status" value="2"/>
</dbReference>
<evidence type="ECO:0000259" key="3">
    <source>
        <dbReference type="PROSITE" id="PS50004"/>
    </source>
</evidence>
<dbReference type="eggNOG" id="KOG1327">
    <property type="taxonomic scope" value="Eukaryota"/>
</dbReference>
<dbReference type="InterPro" id="IPR035892">
    <property type="entry name" value="C2_domain_sf"/>
</dbReference>
<dbReference type="InterPro" id="IPR000008">
    <property type="entry name" value="C2_dom"/>
</dbReference>
<gene>
    <name evidence="4" type="ORF">MONBRDRAFT_26531</name>
</gene>
<feature type="domain" description="C2" evidence="3">
    <location>
        <begin position="15"/>
        <end position="141"/>
    </location>
</feature>
<dbReference type="InterPro" id="IPR037768">
    <property type="entry name" value="C2B_Copine"/>
</dbReference>
<dbReference type="InterPro" id="IPR036465">
    <property type="entry name" value="vWFA_dom_sf"/>
</dbReference>
<keyword evidence="5" id="KW-1185">Reference proteome</keyword>
<dbReference type="AlphaFoldDB" id="A9V2M7"/>
<evidence type="ECO:0000256" key="1">
    <source>
        <dbReference type="ARBA" id="ARBA00009048"/>
    </source>
</evidence>
<name>A9V2M7_MONBE</name>
<protein>
    <recommendedName>
        <fullName evidence="3">C2 domain-containing protein</fullName>
    </recommendedName>
</protein>
<dbReference type="InParanoid" id="A9V2M7"/>
<dbReference type="OMA" id="AHDSHSK"/>
<dbReference type="GO" id="GO:0071277">
    <property type="term" value="P:cellular response to calcium ion"/>
    <property type="evidence" value="ECO:0000318"/>
    <property type="project" value="GO_Central"/>
</dbReference>
<dbReference type="SUPFAM" id="SSF49562">
    <property type="entry name" value="C2 domain (Calcium/lipid-binding domain, CaLB)"/>
    <property type="match status" value="2"/>
</dbReference>
<dbReference type="Gene3D" id="2.60.40.150">
    <property type="entry name" value="C2 domain"/>
    <property type="match status" value="2"/>
</dbReference>
<dbReference type="GeneID" id="5892266"/>
<comment type="similarity">
    <text evidence="1">Belongs to the copine family.</text>
</comment>
<dbReference type="KEGG" id="mbr:MONBRDRAFT_26531"/>
<organism evidence="4 5">
    <name type="scientific">Monosiga brevicollis</name>
    <name type="common">Choanoflagellate</name>
    <dbReference type="NCBI Taxonomy" id="81824"/>
    <lineage>
        <taxon>Eukaryota</taxon>
        <taxon>Choanoflagellata</taxon>
        <taxon>Craspedida</taxon>
        <taxon>Salpingoecidae</taxon>
        <taxon>Monosiga</taxon>
    </lineage>
</organism>
<evidence type="ECO:0000313" key="4">
    <source>
        <dbReference type="EMBL" id="EDQ88285.1"/>
    </source>
</evidence>
<dbReference type="SUPFAM" id="SSF53300">
    <property type="entry name" value="vWA-like"/>
    <property type="match status" value="1"/>
</dbReference>
<dbReference type="STRING" id="81824.A9V2M7"/>
<dbReference type="GO" id="GO:0005544">
    <property type="term" value="F:calcium-dependent phospholipid binding"/>
    <property type="evidence" value="ECO:0000318"/>
    <property type="project" value="GO_Central"/>
</dbReference>
<dbReference type="Proteomes" id="UP000001357">
    <property type="component" value="Unassembled WGS sequence"/>
</dbReference>
<dbReference type="CDD" id="cd04047">
    <property type="entry name" value="C2B_Copine"/>
    <property type="match status" value="1"/>
</dbReference>
<dbReference type="InterPro" id="IPR045052">
    <property type="entry name" value="Copine"/>
</dbReference>
<dbReference type="PROSITE" id="PS50004">
    <property type="entry name" value="C2"/>
    <property type="match status" value="2"/>
</dbReference>
<dbReference type="PANTHER" id="PTHR10857:SF106">
    <property type="entry name" value="C2 DOMAIN-CONTAINING PROTEIN"/>
    <property type="match status" value="1"/>
</dbReference>
<dbReference type="CDD" id="cd04048">
    <property type="entry name" value="C2A_Copine"/>
    <property type="match status" value="1"/>
</dbReference>
<dbReference type="SMART" id="SM00239">
    <property type="entry name" value="C2"/>
    <property type="match status" value="2"/>
</dbReference>
<reference evidence="4 5" key="1">
    <citation type="journal article" date="2008" name="Nature">
        <title>The genome of the choanoflagellate Monosiga brevicollis and the origin of metazoans.</title>
        <authorList>
            <consortium name="JGI Sequencing"/>
            <person name="King N."/>
            <person name="Westbrook M.J."/>
            <person name="Young S.L."/>
            <person name="Kuo A."/>
            <person name="Abedin M."/>
            <person name="Chapman J."/>
            <person name="Fairclough S."/>
            <person name="Hellsten U."/>
            <person name="Isogai Y."/>
            <person name="Letunic I."/>
            <person name="Marr M."/>
            <person name="Pincus D."/>
            <person name="Putnam N."/>
            <person name="Rokas A."/>
            <person name="Wright K.J."/>
            <person name="Zuzow R."/>
            <person name="Dirks W."/>
            <person name="Good M."/>
            <person name="Goodstein D."/>
            <person name="Lemons D."/>
            <person name="Li W."/>
            <person name="Lyons J.B."/>
            <person name="Morris A."/>
            <person name="Nichols S."/>
            <person name="Richter D.J."/>
            <person name="Salamov A."/>
            <person name="Bork P."/>
            <person name="Lim W.A."/>
            <person name="Manning G."/>
            <person name="Miller W.T."/>
            <person name="McGinnis W."/>
            <person name="Shapiro H."/>
            <person name="Tjian R."/>
            <person name="Grigoriev I.V."/>
            <person name="Rokhsar D."/>
        </authorList>
    </citation>
    <scope>NUCLEOTIDE SEQUENCE [LARGE SCALE GENOMIC DNA]</scope>
    <source>
        <strain evidence="5">MX1 / ATCC 50154</strain>
    </source>
</reference>
<dbReference type="SMART" id="SM00327">
    <property type="entry name" value="VWA"/>
    <property type="match status" value="1"/>
</dbReference>
<dbReference type="Pfam" id="PF07002">
    <property type="entry name" value="Copine"/>
    <property type="match status" value="1"/>
</dbReference>
<sequence>MSLRATGSSAGFAYKASTAMALPDAAPGAMPSSRLQLHIACKDLTSMDTFSKSDPYVVMQLKDARGQFVEVGRTEVQGNKKSPTFATVLEVDYLFETIQQARFIIYDHDKDGKPDSEQDLIGQVETHLGEIVGLHRGHMVVPIRKSASSKSERGTLIVDAEESADVKGIVHLTLQGQDLDKKDFFGKSDPYFILSRQLRGSWRPIFKSEVIKKTLNPTWKTIQLPRRAFGNGGPDDSVRIEVYDWDRNGKHDFIGKVQVTLRELFERPDASQQLQLINPDKKKHAGKAGLLNMKVHVEPEYTFVDYLRGGHELHFQIAVDFTASNGDPRMPSSLHYMNPMSPNQYQQAIMAIGQVIQDYDTDKQFPCFGFGAKSGETVLPIFALNGNMQQPYCDGIDGMIAAYQQGLLNVTLWGPTNFAPIIAQAAQVARDHSQFYHVLLILTDGAVSDFNDTAREIVAASSLPLSIIIVGVGNADFGMMEQLDGDEVPLTYQGRQPERDIVQFVPFRKFSQGPGAQSALAQPINKAPYNFCTARHTLGIPRLDEVPVKKRYTL</sequence>
<dbReference type="InterPro" id="IPR010734">
    <property type="entry name" value="Copine_C"/>
</dbReference>
<evidence type="ECO:0000313" key="5">
    <source>
        <dbReference type="Proteomes" id="UP000001357"/>
    </source>
</evidence>
<dbReference type="GO" id="GO:0005886">
    <property type="term" value="C:plasma membrane"/>
    <property type="evidence" value="ECO:0000318"/>
    <property type="project" value="GO_Central"/>
</dbReference>
<proteinExistence type="inferred from homology"/>
<dbReference type="FunFam" id="2.60.40.150:FF:000425">
    <property type="entry name" value="Predicted protein"/>
    <property type="match status" value="1"/>
</dbReference>
<dbReference type="RefSeq" id="XP_001746878.1">
    <property type="nucleotide sequence ID" value="XM_001746826.1"/>
</dbReference>
<dbReference type="EMBL" id="CH991555">
    <property type="protein sequence ID" value="EDQ88285.1"/>
    <property type="molecule type" value="Genomic_DNA"/>
</dbReference>
<accession>A9V2M7</accession>
<keyword evidence="2" id="KW-0677">Repeat</keyword>
<feature type="domain" description="C2" evidence="3">
    <location>
        <begin position="150"/>
        <end position="274"/>
    </location>
</feature>
<evidence type="ECO:0000256" key="2">
    <source>
        <dbReference type="ARBA" id="ARBA00022737"/>
    </source>
</evidence>
<dbReference type="InterPro" id="IPR002035">
    <property type="entry name" value="VWF_A"/>
</dbReference>